<dbReference type="Proteomes" id="UP000700596">
    <property type="component" value="Unassembled WGS sequence"/>
</dbReference>
<sequence>MFASRLLRPPGRQLLSKSSITNPSPVFLPRTRAFHASTPRNAIEDVILYLPHELLQYLHIGLPWYAAIPVTAFIVRGLLVTTAGSYVRSNTARFHALMPLRRAMSLQAGDRVMRKGSFSDPRQANVAVNSEIKKETRALDKRWNCSLWGQVGWTVAQLPLFLVMAEVIRRMSGINTGLLGLGLNAVGLKSSSIVEKTEISDSGAYGADIDATPWFESYGTDIVANPWFDSSLADGGILWFTNLLVADPTHMLGFGVSALMFANIYLSKNGSVGTPNRLQRILRRSMLLVSLAIGPLCIDVPAGLLWYWASSTTSVIVWNVWLDRKYPIVKGFEPCRRQLLTPPPMKMRSR</sequence>
<comment type="subcellular location">
    <subcellularLocation>
        <location evidence="1">Membrane</location>
        <topology evidence="1">Multi-pass membrane protein</topology>
    </subcellularLocation>
</comment>
<name>A0A9P9DU57_9PLEO</name>
<evidence type="ECO:0000313" key="8">
    <source>
        <dbReference type="Proteomes" id="UP000700596"/>
    </source>
</evidence>
<dbReference type="GO" id="GO:0005743">
    <property type="term" value="C:mitochondrial inner membrane"/>
    <property type="evidence" value="ECO:0007669"/>
    <property type="project" value="TreeGrafter"/>
</dbReference>
<evidence type="ECO:0000256" key="5">
    <source>
        <dbReference type="ARBA" id="ARBA00023136"/>
    </source>
</evidence>
<dbReference type="InterPro" id="IPR001708">
    <property type="entry name" value="YidC/ALB3/OXA1/COX18"/>
</dbReference>
<dbReference type="OrthoDB" id="2148490at2759"/>
<dbReference type="PANTHER" id="PTHR12428">
    <property type="entry name" value="OXA1"/>
    <property type="match status" value="1"/>
</dbReference>
<evidence type="ECO:0000256" key="3">
    <source>
        <dbReference type="ARBA" id="ARBA00022692"/>
    </source>
</evidence>
<dbReference type="EMBL" id="JAGMWT010000007">
    <property type="protein sequence ID" value="KAH7125331.1"/>
    <property type="molecule type" value="Genomic_DNA"/>
</dbReference>
<organism evidence="7 8">
    <name type="scientific">Dendryphion nanum</name>
    <dbReference type="NCBI Taxonomy" id="256645"/>
    <lineage>
        <taxon>Eukaryota</taxon>
        <taxon>Fungi</taxon>
        <taxon>Dikarya</taxon>
        <taxon>Ascomycota</taxon>
        <taxon>Pezizomycotina</taxon>
        <taxon>Dothideomycetes</taxon>
        <taxon>Pleosporomycetidae</taxon>
        <taxon>Pleosporales</taxon>
        <taxon>Torulaceae</taxon>
        <taxon>Dendryphion</taxon>
    </lineage>
</organism>
<feature type="transmembrane region" description="Helical" evidence="6">
    <location>
        <begin position="64"/>
        <end position="87"/>
    </location>
</feature>
<dbReference type="GO" id="GO:0033617">
    <property type="term" value="P:mitochondrial respiratory chain complex IV assembly"/>
    <property type="evidence" value="ECO:0007669"/>
    <property type="project" value="TreeGrafter"/>
</dbReference>
<accession>A0A9P9DU57</accession>
<dbReference type="PANTHER" id="PTHR12428:SF65">
    <property type="entry name" value="CYTOCHROME C OXIDASE ASSEMBLY PROTEIN COX18, MITOCHONDRIAL"/>
    <property type="match status" value="1"/>
</dbReference>
<evidence type="ECO:0000256" key="2">
    <source>
        <dbReference type="ARBA" id="ARBA00009877"/>
    </source>
</evidence>
<feature type="transmembrane region" description="Helical" evidence="6">
    <location>
        <begin position="249"/>
        <end position="266"/>
    </location>
</feature>
<keyword evidence="5 6" id="KW-0472">Membrane</keyword>
<feature type="transmembrane region" description="Helical" evidence="6">
    <location>
        <begin position="147"/>
        <end position="168"/>
    </location>
</feature>
<evidence type="ECO:0000256" key="1">
    <source>
        <dbReference type="ARBA" id="ARBA00004141"/>
    </source>
</evidence>
<keyword evidence="4 6" id="KW-1133">Transmembrane helix</keyword>
<feature type="transmembrane region" description="Helical" evidence="6">
    <location>
        <begin position="287"/>
        <end position="309"/>
    </location>
</feature>
<evidence type="ECO:0000256" key="4">
    <source>
        <dbReference type="ARBA" id="ARBA00022989"/>
    </source>
</evidence>
<comment type="similarity">
    <text evidence="2">Belongs to the OXA1/ALB3/YidC family.</text>
</comment>
<keyword evidence="3 6" id="KW-0812">Transmembrane</keyword>
<evidence type="ECO:0000256" key="6">
    <source>
        <dbReference type="SAM" id="Phobius"/>
    </source>
</evidence>
<gene>
    <name evidence="7" type="ORF">B0J11DRAFT_302877</name>
</gene>
<proteinExistence type="inferred from homology"/>
<dbReference type="GO" id="GO:0032977">
    <property type="term" value="F:membrane insertase activity"/>
    <property type="evidence" value="ECO:0007669"/>
    <property type="project" value="InterPro"/>
</dbReference>
<evidence type="ECO:0000313" key="7">
    <source>
        <dbReference type="EMBL" id="KAH7125331.1"/>
    </source>
</evidence>
<protein>
    <recommendedName>
        <fullName evidence="9">Mitochondrial inner membrane protein COX18</fullName>
    </recommendedName>
</protein>
<comment type="caution">
    <text evidence="7">The sequence shown here is derived from an EMBL/GenBank/DDBJ whole genome shotgun (WGS) entry which is preliminary data.</text>
</comment>
<evidence type="ECO:0008006" key="9">
    <source>
        <dbReference type="Google" id="ProtNLM"/>
    </source>
</evidence>
<keyword evidence="8" id="KW-1185">Reference proteome</keyword>
<reference evidence="7" key="1">
    <citation type="journal article" date="2021" name="Nat. Commun.">
        <title>Genetic determinants of endophytism in the Arabidopsis root mycobiome.</title>
        <authorList>
            <person name="Mesny F."/>
            <person name="Miyauchi S."/>
            <person name="Thiergart T."/>
            <person name="Pickel B."/>
            <person name="Atanasova L."/>
            <person name="Karlsson M."/>
            <person name="Huettel B."/>
            <person name="Barry K.W."/>
            <person name="Haridas S."/>
            <person name="Chen C."/>
            <person name="Bauer D."/>
            <person name="Andreopoulos W."/>
            <person name="Pangilinan J."/>
            <person name="LaButti K."/>
            <person name="Riley R."/>
            <person name="Lipzen A."/>
            <person name="Clum A."/>
            <person name="Drula E."/>
            <person name="Henrissat B."/>
            <person name="Kohler A."/>
            <person name="Grigoriev I.V."/>
            <person name="Martin F.M."/>
            <person name="Hacquard S."/>
        </authorList>
    </citation>
    <scope>NUCLEOTIDE SEQUENCE</scope>
    <source>
        <strain evidence="7">MPI-CAGE-CH-0243</strain>
    </source>
</reference>
<dbReference type="GO" id="GO:0032979">
    <property type="term" value="P:protein insertion into mitochondrial inner membrane from matrix"/>
    <property type="evidence" value="ECO:0007669"/>
    <property type="project" value="TreeGrafter"/>
</dbReference>
<dbReference type="AlphaFoldDB" id="A0A9P9DU57"/>